<gene>
    <name evidence="11" type="primary">HYKK</name>
    <name evidence="11" type="ORF">AWC38_SpisGene24300</name>
</gene>
<dbReference type="PANTHER" id="PTHR21064:SF1">
    <property type="entry name" value="HYDROXYLYSINE KINASE"/>
    <property type="match status" value="1"/>
</dbReference>
<dbReference type="EMBL" id="LSMT01001828">
    <property type="protein sequence ID" value="PFX11841.1"/>
    <property type="molecule type" value="Genomic_DNA"/>
</dbReference>
<dbReference type="STRING" id="50429.A0A2B4R2I5"/>
<dbReference type="EC" id="2.7.1.81" evidence="8"/>
<comment type="function">
    <text evidence="7">Catalyzes the GTP-dependent phosphorylation of 5-hydroxy-L-lysine.</text>
</comment>
<evidence type="ECO:0000256" key="9">
    <source>
        <dbReference type="ARBA" id="ARBA00040505"/>
    </source>
</evidence>
<keyword evidence="4" id="KW-0808">Transferase</keyword>
<comment type="subcellular location">
    <subcellularLocation>
        <location evidence="1">Cytoplasm</location>
    </subcellularLocation>
</comment>
<dbReference type="Gene3D" id="3.90.1200.10">
    <property type="match status" value="1"/>
</dbReference>
<keyword evidence="5 11" id="KW-0418">Kinase</keyword>
<evidence type="ECO:0000313" key="11">
    <source>
        <dbReference type="EMBL" id="PFX11841.1"/>
    </source>
</evidence>
<evidence type="ECO:0000256" key="2">
    <source>
        <dbReference type="ARBA" id="ARBA00006219"/>
    </source>
</evidence>
<evidence type="ECO:0000313" key="12">
    <source>
        <dbReference type="Proteomes" id="UP000225706"/>
    </source>
</evidence>
<dbReference type="InterPro" id="IPR050249">
    <property type="entry name" value="Pseudomonas-type_ThrB"/>
</dbReference>
<protein>
    <recommendedName>
        <fullName evidence="9">Hydroxylysine kinase</fullName>
        <ecNumber evidence="8">2.7.1.81</ecNumber>
    </recommendedName>
</protein>
<comment type="similarity">
    <text evidence="2">Belongs to the aminoglycoside phosphotransferase family.</text>
</comment>
<reference evidence="12" key="1">
    <citation type="journal article" date="2017" name="bioRxiv">
        <title>Comparative analysis of the genomes of Stylophora pistillata and Acropora digitifera provides evidence for extensive differences between species of corals.</title>
        <authorList>
            <person name="Voolstra C.R."/>
            <person name="Li Y."/>
            <person name="Liew Y.J."/>
            <person name="Baumgarten S."/>
            <person name="Zoccola D."/>
            <person name="Flot J.-F."/>
            <person name="Tambutte S."/>
            <person name="Allemand D."/>
            <person name="Aranda M."/>
        </authorList>
    </citation>
    <scope>NUCLEOTIDE SEQUENCE [LARGE SCALE GENOMIC DNA]</scope>
</reference>
<dbReference type="AlphaFoldDB" id="A0A2B4R2I5"/>
<sequence>MLNNNNSKIDVDQVSVKCRAQWLRRQKHLPGTVPSEPDHFPITTIKDTDGISLENGTSLLSVTNLRHLVDGIEIHDGEEYSEEEFFICAVLLLNFVPGKLLNEMPLNTQLLFNAGMAVGSLDRDLKRFDLNLGKGSSFLSNEAMVKEGCCAKMVYSSNALSSREQRMDFVCAKLQRPGFCWDLSRADEIVEQCLEAVTDPYHVQMVREVCEAFRKNVKPKLHLLPKQIIHGDANYSNLIFTPGSNGFTPYSVQDIGFIDFGDLNYSCKVFDIAISLMYILNVEEVFNCERTQMAGNFLAGYHSMHPLSSEELEVLPVLVASRFCQSLVFGAYISKHVDHGNEYILETAKNGWKNFEQFWKTPREGVLQLWLDMRENTRQN</sequence>
<dbReference type="Proteomes" id="UP000225706">
    <property type="component" value="Unassembled WGS sequence"/>
</dbReference>
<evidence type="ECO:0000256" key="1">
    <source>
        <dbReference type="ARBA" id="ARBA00004496"/>
    </source>
</evidence>
<evidence type="ECO:0000256" key="6">
    <source>
        <dbReference type="ARBA" id="ARBA00036820"/>
    </source>
</evidence>
<organism evidence="11 12">
    <name type="scientific">Stylophora pistillata</name>
    <name type="common">Smooth cauliflower coral</name>
    <dbReference type="NCBI Taxonomy" id="50429"/>
    <lineage>
        <taxon>Eukaryota</taxon>
        <taxon>Metazoa</taxon>
        <taxon>Cnidaria</taxon>
        <taxon>Anthozoa</taxon>
        <taxon>Hexacorallia</taxon>
        <taxon>Scleractinia</taxon>
        <taxon>Astrocoeniina</taxon>
        <taxon>Pocilloporidae</taxon>
        <taxon>Stylophora</taxon>
    </lineage>
</organism>
<dbReference type="InterPro" id="IPR011009">
    <property type="entry name" value="Kinase-like_dom_sf"/>
</dbReference>
<evidence type="ECO:0000256" key="5">
    <source>
        <dbReference type="ARBA" id="ARBA00022777"/>
    </source>
</evidence>
<keyword evidence="12" id="KW-1185">Reference proteome</keyword>
<dbReference type="SUPFAM" id="SSF56112">
    <property type="entry name" value="Protein kinase-like (PK-like)"/>
    <property type="match status" value="1"/>
</dbReference>
<evidence type="ECO:0000259" key="10">
    <source>
        <dbReference type="Pfam" id="PF01636"/>
    </source>
</evidence>
<evidence type="ECO:0000256" key="3">
    <source>
        <dbReference type="ARBA" id="ARBA00022490"/>
    </source>
</evidence>
<feature type="domain" description="Aminoglycoside phosphotransferase" evidence="10">
    <location>
        <begin position="74"/>
        <end position="307"/>
    </location>
</feature>
<dbReference type="PANTHER" id="PTHR21064">
    <property type="entry name" value="AMINOGLYCOSIDE PHOSPHOTRANSFERASE DOMAIN-CONTAINING PROTEIN-RELATED"/>
    <property type="match status" value="1"/>
</dbReference>
<comment type="caution">
    <text evidence="11">The sequence shown here is derived from an EMBL/GenBank/DDBJ whole genome shotgun (WGS) entry which is preliminary data.</text>
</comment>
<dbReference type="GO" id="GO:0005737">
    <property type="term" value="C:cytoplasm"/>
    <property type="evidence" value="ECO:0007669"/>
    <property type="project" value="UniProtKB-SubCell"/>
</dbReference>
<evidence type="ECO:0000256" key="7">
    <source>
        <dbReference type="ARBA" id="ARBA00037368"/>
    </source>
</evidence>
<dbReference type="InterPro" id="IPR002575">
    <property type="entry name" value="Aminoglycoside_PTrfase"/>
</dbReference>
<evidence type="ECO:0000256" key="8">
    <source>
        <dbReference type="ARBA" id="ARBA00038873"/>
    </source>
</evidence>
<comment type="catalytic activity">
    <reaction evidence="6">
        <text>(5R)-5-hydroxy-L-lysine + GTP = (5R)-5-phosphooxy-L-lysine + GDP + H(+)</text>
        <dbReference type="Rhea" id="RHEA:19049"/>
        <dbReference type="ChEBI" id="CHEBI:15378"/>
        <dbReference type="ChEBI" id="CHEBI:37565"/>
        <dbReference type="ChEBI" id="CHEBI:57882"/>
        <dbReference type="ChEBI" id="CHEBI:58189"/>
        <dbReference type="ChEBI" id="CHEBI:58357"/>
        <dbReference type="EC" id="2.7.1.81"/>
    </reaction>
</comment>
<dbReference type="Pfam" id="PF01636">
    <property type="entry name" value="APH"/>
    <property type="match status" value="1"/>
</dbReference>
<dbReference type="OrthoDB" id="9973935at2759"/>
<proteinExistence type="inferred from homology"/>
<accession>A0A2B4R2I5</accession>
<name>A0A2B4R2I5_STYPI</name>
<evidence type="ECO:0000256" key="4">
    <source>
        <dbReference type="ARBA" id="ARBA00022679"/>
    </source>
</evidence>
<keyword evidence="3" id="KW-0963">Cytoplasm</keyword>
<dbReference type="GO" id="GO:0047992">
    <property type="term" value="F:hydroxylysine kinase activity"/>
    <property type="evidence" value="ECO:0007669"/>
    <property type="project" value="UniProtKB-EC"/>
</dbReference>